<evidence type="ECO:0000256" key="1">
    <source>
        <dbReference type="SAM" id="SignalP"/>
    </source>
</evidence>
<dbReference type="Pfam" id="PF07119">
    <property type="entry name" value="DUF1375"/>
    <property type="match status" value="1"/>
</dbReference>
<gene>
    <name evidence="2" type="ORF">ACFQBM_02345</name>
</gene>
<evidence type="ECO:0000313" key="3">
    <source>
        <dbReference type="Proteomes" id="UP001596425"/>
    </source>
</evidence>
<dbReference type="EMBL" id="JBHSVR010000001">
    <property type="protein sequence ID" value="MFC6632099.1"/>
    <property type="molecule type" value="Genomic_DNA"/>
</dbReference>
<sequence length="117" mass="13159">MRYDKEKGKKTMRLIWTLLAGLSLTACGTFNTLTKSDHEIAANLKRQKSNCASIPRVYSGVSYNVCKMNSNKNSIYFDWQLGFYLFDSVASAATDTIALPYTVYSQNKNGQLMVAEH</sequence>
<dbReference type="InterPro" id="IPR010780">
    <property type="entry name" value="DUF1375"/>
</dbReference>
<proteinExistence type="predicted"/>
<organism evidence="2 3">
    <name type="scientific">Microbulbifer taiwanensis</name>
    <dbReference type="NCBI Taxonomy" id="986746"/>
    <lineage>
        <taxon>Bacteria</taxon>
        <taxon>Pseudomonadati</taxon>
        <taxon>Pseudomonadota</taxon>
        <taxon>Gammaproteobacteria</taxon>
        <taxon>Cellvibrionales</taxon>
        <taxon>Microbulbiferaceae</taxon>
        <taxon>Microbulbifer</taxon>
    </lineage>
</organism>
<dbReference type="RefSeq" id="WP_193192214.1">
    <property type="nucleotide sequence ID" value="NZ_JACZFR010000026.1"/>
</dbReference>
<comment type="caution">
    <text evidence="2">The sequence shown here is derived from an EMBL/GenBank/DDBJ whole genome shotgun (WGS) entry which is preliminary data.</text>
</comment>
<feature type="chain" id="PRO_5045575056" evidence="1">
    <location>
        <begin position="29"/>
        <end position="117"/>
    </location>
</feature>
<keyword evidence="3" id="KW-1185">Reference proteome</keyword>
<dbReference type="Proteomes" id="UP001596425">
    <property type="component" value="Unassembled WGS sequence"/>
</dbReference>
<evidence type="ECO:0000313" key="2">
    <source>
        <dbReference type="EMBL" id="MFC6632099.1"/>
    </source>
</evidence>
<protein>
    <submittedName>
        <fullName evidence="2">YceK/YidQ family lipoprotein</fullName>
    </submittedName>
</protein>
<feature type="signal peptide" evidence="1">
    <location>
        <begin position="1"/>
        <end position="28"/>
    </location>
</feature>
<keyword evidence="1" id="KW-0732">Signal</keyword>
<reference evidence="3" key="1">
    <citation type="journal article" date="2019" name="Int. J. Syst. Evol. Microbiol.">
        <title>The Global Catalogue of Microorganisms (GCM) 10K type strain sequencing project: providing services to taxonomists for standard genome sequencing and annotation.</title>
        <authorList>
            <consortium name="The Broad Institute Genomics Platform"/>
            <consortium name="The Broad Institute Genome Sequencing Center for Infectious Disease"/>
            <person name="Wu L."/>
            <person name="Ma J."/>
        </authorList>
    </citation>
    <scope>NUCLEOTIDE SEQUENCE [LARGE SCALE GENOMIC DNA]</scope>
    <source>
        <strain evidence="3">CGMCC 1.13718</strain>
    </source>
</reference>
<keyword evidence="2" id="KW-0449">Lipoprotein</keyword>
<accession>A0ABW1YHC2</accession>
<name>A0ABW1YHC2_9GAMM</name>
<dbReference type="PROSITE" id="PS51257">
    <property type="entry name" value="PROKAR_LIPOPROTEIN"/>
    <property type="match status" value="1"/>
</dbReference>